<dbReference type="SUPFAM" id="SSF51905">
    <property type="entry name" value="FAD/NAD(P)-binding domain"/>
    <property type="match status" value="2"/>
</dbReference>
<dbReference type="Proteomes" id="UP000031473">
    <property type="component" value="Unassembled WGS sequence"/>
</dbReference>
<keyword evidence="7" id="KW-0503">Monooxygenase</keyword>
<dbReference type="EC" id="1.14.13.148" evidence="8"/>
<comment type="caution">
    <text evidence="10">The sequence shown here is derived from an EMBL/GenBank/DDBJ whole genome shotgun (WGS) entry which is preliminary data.</text>
</comment>
<protein>
    <recommendedName>
        <fullName evidence="9">Trimethylamine monooxygenase</fullName>
        <ecNumber evidence="8">1.14.13.148</ecNumber>
    </recommendedName>
</protein>
<accession>A0A0C1D2W2</accession>
<dbReference type="GO" id="GO:0050660">
    <property type="term" value="F:flavin adenine dinucleotide binding"/>
    <property type="evidence" value="ECO:0007669"/>
    <property type="project" value="InterPro"/>
</dbReference>
<keyword evidence="4" id="KW-0274">FAD</keyword>
<name>A0A0C1D2W2_9FLAO</name>
<comment type="similarity">
    <text evidence="2">Belongs to the FMO family.</text>
</comment>
<dbReference type="EMBL" id="JSYL01000011">
    <property type="protein sequence ID" value="KIA88100.1"/>
    <property type="molecule type" value="Genomic_DNA"/>
</dbReference>
<dbReference type="PANTHER" id="PTHR23023">
    <property type="entry name" value="DIMETHYLANILINE MONOOXYGENASE"/>
    <property type="match status" value="1"/>
</dbReference>
<keyword evidence="11" id="KW-1185">Reference proteome</keyword>
<dbReference type="GO" id="GO:0004499">
    <property type="term" value="F:N,N-dimethylaniline monooxygenase activity"/>
    <property type="evidence" value="ECO:0007669"/>
    <property type="project" value="InterPro"/>
</dbReference>
<keyword evidence="5" id="KW-0521">NADP</keyword>
<evidence type="ECO:0000256" key="4">
    <source>
        <dbReference type="ARBA" id="ARBA00022827"/>
    </source>
</evidence>
<dbReference type="InterPro" id="IPR036188">
    <property type="entry name" value="FAD/NAD-bd_sf"/>
</dbReference>
<dbReference type="STRING" id="266749.SAMN05421876_11373"/>
<dbReference type="RefSeq" id="WP_039354082.1">
    <property type="nucleotide sequence ID" value="NZ_FOLA01000013.1"/>
</dbReference>
<organism evidence="10 11">
    <name type="scientific">Kaistella jeonii</name>
    <dbReference type="NCBI Taxonomy" id="266749"/>
    <lineage>
        <taxon>Bacteria</taxon>
        <taxon>Pseudomonadati</taxon>
        <taxon>Bacteroidota</taxon>
        <taxon>Flavobacteriia</taxon>
        <taxon>Flavobacteriales</taxon>
        <taxon>Weeksellaceae</taxon>
        <taxon>Chryseobacterium group</taxon>
        <taxon>Kaistella</taxon>
    </lineage>
</organism>
<keyword evidence="6" id="KW-0560">Oxidoreductase</keyword>
<dbReference type="OrthoDB" id="9778740at2"/>
<dbReference type="InterPro" id="IPR050346">
    <property type="entry name" value="FMO-like"/>
</dbReference>
<evidence type="ECO:0000256" key="8">
    <source>
        <dbReference type="ARBA" id="ARBA00034528"/>
    </source>
</evidence>
<dbReference type="InterPro" id="IPR020946">
    <property type="entry name" value="Flavin_mOase-like"/>
</dbReference>
<reference evidence="10 11" key="1">
    <citation type="submission" date="2014-10" db="EMBL/GenBank/DDBJ databases">
        <title>Kaistella jeonii genome.</title>
        <authorList>
            <person name="Clayton J.T."/>
            <person name="Newman J.D."/>
        </authorList>
    </citation>
    <scope>NUCLEOTIDE SEQUENCE [LARGE SCALE GENOMIC DNA]</scope>
    <source>
        <strain evidence="10 11">DSM 17048</strain>
    </source>
</reference>
<comment type="cofactor">
    <cofactor evidence="1">
        <name>FAD</name>
        <dbReference type="ChEBI" id="CHEBI:57692"/>
    </cofactor>
</comment>
<sequence length="458" mass="53672">MKNKRIGIIGAGPSGLAQIRAFEALQDQGYAMPEIICFEKQDNWGGMWNYSWRTGVGKYGEPLHGSMYKYLWSNGPKECLEFSDYSFDEHFKKPISSYPPRPVLFDYIQGRIKKSNARDYIRFDTCVRWVNFDEDTKKFNVILDDLKINKTYSEELDYLVVASGHFSTPNMPYFKGIENFPGTVMHAHDFRGADQFKDRNILLIGSSYSAEDIGVQCYKHGAKSVTLSYRTNPIGIDWPEGIKEFPLVTHFKGETAFFKDGTTENYDAVIMCTGYQHKFPFLPDELRLKTKNNLFPDHLYKGIFFNQLPQLIYLGMQDQYYTFNMFDAQAWVARDFMMNRLTLPTEAERRLDIDRWLERNDQLEGSLDNVDFQSDYIKDLLSLSDYPHFNVDRVAQMFKEWLQDKEDNILTYRDKTYQSVVTGTVAAQHHTDWMDELNDSKERYLYEAEEEEMISDRI</sequence>
<keyword evidence="3" id="KW-0285">Flavoprotein</keyword>
<evidence type="ECO:0000256" key="7">
    <source>
        <dbReference type="ARBA" id="ARBA00023033"/>
    </source>
</evidence>
<evidence type="ECO:0000313" key="10">
    <source>
        <dbReference type="EMBL" id="KIA88100.1"/>
    </source>
</evidence>
<gene>
    <name evidence="10" type="ORF">OA86_12880</name>
</gene>
<dbReference type="GO" id="GO:0050661">
    <property type="term" value="F:NADP binding"/>
    <property type="evidence" value="ECO:0007669"/>
    <property type="project" value="InterPro"/>
</dbReference>
<dbReference type="Gene3D" id="3.50.50.60">
    <property type="entry name" value="FAD/NAD(P)-binding domain"/>
    <property type="match status" value="2"/>
</dbReference>
<evidence type="ECO:0000256" key="9">
    <source>
        <dbReference type="ARBA" id="ARBA00035159"/>
    </source>
</evidence>
<proteinExistence type="inferred from homology"/>
<evidence type="ECO:0000313" key="11">
    <source>
        <dbReference type="Proteomes" id="UP000031473"/>
    </source>
</evidence>
<evidence type="ECO:0000256" key="6">
    <source>
        <dbReference type="ARBA" id="ARBA00023002"/>
    </source>
</evidence>
<dbReference type="PIRSF" id="PIRSF000332">
    <property type="entry name" value="FMO"/>
    <property type="match status" value="1"/>
</dbReference>
<dbReference type="AlphaFoldDB" id="A0A0C1D2W2"/>
<evidence type="ECO:0000256" key="3">
    <source>
        <dbReference type="ARBA" id="ARBA00022630"/>
    </source>
</evidence>
<dbReference type="InterPro" id="IPR000960">
    <property type="entry name" value="Flavin_mOase"/>
</dbReference>
<dbReference type="GO" id="GO:0034899">
    <property type="term" value="F:trimethylamine monooxygenase activity"/>
    <property type="evidence" value="ECO:0007669"/>
    <property type="project" value="UniProtKB-EC"/>
</dbReference>
<dbReference type="Pfam" id="PF00743">
    <property type="entry name" value="FMO-like"/>
    <property type="match status" value="2"/>
</dbReference>
<dbReference type="FunFam" id="3.50.50.60:FF:000138">
    <property type="entry name" value="Flavin-containing monooxygenase"/>
    <property type="match status" value="1"/>
</dbReference>
<evidence type="ECO:0000256" key="1">
    <source>
        <dbReference type="ARBA" id="ARBA00001974"/>
    </source>
</evidence>
<evidence type="ECO:0000256" key="2">
    <source>
        <dbReference type="ARBA" id="ARBA00009183"/>
    </source>
</evidence>
<evidence type="ECO:0000256" key="5">
    <source>
        <dbReference type="ARBA" id="ARBA00022857"/>
    </source>
</evidence>